<comment type="caution">
    <text evidence="2">The sequence shown here is derived from an EMBL/GenBank/DDBJ whole genome shotgun (WGS) entry which is preliminary data.</text>
</comment>
<protein>
    <submittedName>
        <fullName evidence="2">Uncharacterized protein</fullName>
    </submittedName>
</protein>
<accession>A0A0L0UJC2</accession>
<dbReference type="AlphaFoldDB" id="A0A0L0UJC2"/>
<dbReference type="STRING" id="1165861.A0A0L0UJC2"/>
<keyword evidence="3" id="KW-1185">Reference proteome</keyword>
<evidence type="ECO:0000313" key="3">
    <source>
        <dbReference type="Proteomes" id="UP000054564"/>
    </source>
</evidence>
<dbReference type="EMBL" id="AJIL01006331">
    <property type="protein sequence ID" value="KNE87197.1"/>
    <property type="molecule type" value="Genomic_DNA"/>
</dbReference>
<dbReference type="Proteomes" id="UP000054564">
    <property type="component" value="Unassembled WGS sequence"/>
</dbReference>
<reference evidence="3" key="1">
    <citation type="submission" date="2014-03" db="EMBL/GenBank/DDBJ databases">
        <title>The Genome Sequence of Puccinia striiformis f. sp. tritici PST-78.</title>
        <authorList>
            <consortium name="The Broad Institute Genome Sequencing Platform"/>
            <person name="Cuomo C."/>
            <person name="Hulbert S."/>
            <person name="Chen X."/>
            <person name="Walker B."/>
            <person name="Young S.K."/>
            <person name="Zeng Q."/>
            <person name="Gargeya S."/>
            <person name="Fitzgerald M."/>
            <person name="Haas B."/>
            <person name="Abouelleil A."/>
            <person name="Alvarado L."/>
            <person name="Arachchi H.M."/>
            <person name="Berlin A.M."/>
            <person name="Chapman S.B."/>
            <person name="Goldberg J."/>
            <person name="Griggs A."/>
            <person name="Gujja S."/>
            <person name="Hansen M."/>
            <person name="Howarth C."/>
            <person name="Imamovic A."/>
            <person name="Larimer J."/>
            <person name="McCowan C."/>
            <person name="Montmayeur A."/>
            <person name="Murphy C."/>
            <person name="Neiman D."/>
            <person name="Pearson M."/>
            <person name="Priest M."/>
            <person name="Roberts A."/>
            <person name="Saif S."/>
            <person name="Shea T."/>
            <person name="Sisk P."/>
            <person name="Sykes S."/>
            <person name="Wortman J."/>
            <person name="Nusbaum C."/>
            <person name="Birren B."/>
        </authorList>
    </citation>
    <scope>NUCLEOTIDE SEQUENCE [LARGE SCALE GENOMIC DNA]</scope>
    <source>
        <strain evidence="3">race PST-78</strain>
    </source>
</reference>
<proteinExistence type="predicted"/>
<organism evidence="2 3">
    <name type="scientific">Puccinia striiformis f. sp. tritici PST-78</name>
    <dbReference type="NCBI Taxonomy" id="1165861"/>
    <lineage>
        <taxon>Eukaryota</taxon>
        <taxon>Fungi</taxon>
        <taxon>Dikarya</taxon>
        <taxon>Basidiomycota</taxon>
        <taxon>Pucciniomycotina</taxon>
        <taxon>Pucciniomycetes</taxon>
        <taxon>Pucciniales</taxon>
        <taxon>Pucciniaceae</taxon>
        <taxon>Puccinia</taxon>
    </lineage>
</organism>
<feature type="region of interest" description="Disordered" evidence="1">
    <location>
        <begin position="1"/>
        <end position="25"/>
    </location>
</feature>
<evidence type="ECO:0000256" key="1">
    <source>
        <dbReference type="SAM" id="MobiDB-lite"/>
    </source>
</evidence>
<feature type="region of interest" description="Disordered" evidence="1">
    <location>
        <begin position="42"/>
        <end position="98"/>
    </location>
</feature>
<feature type="compositionally biased region" description="Polar residues" evidence="1">
    <location>
        <begin position="70"/>
        <end position="86"/>
    </location>
</feature>
<evidence type="ECO:0000313" key="2">
    <source>
        <dbReference type="EMBL" id="KNE87197.1"/>
    </source>
</evidence>
<name>A0A0L0UJC2_9BASI</name>
<sequence length="135" mass="15581">MPLRFGRPIDMRKPKPASRKPPDTLIQRLRRAQNATLNRVAFARLRSTQPVPEAPQPEPYPSDSVDDVEMSNNPYNPDLANQSDVEASSDEEQGDQVRWVNLAQPTDDDQPQRIDPAIESHQEQYRLLMKEYNWT</sequence>
<gene>
    <name evidence="2" type="ORF">PSTG_19424</name>
</gene>